<proteinExistence type="predicted"/>
<name>A0ABC8KMQ5_ERUVS</name>
<evidence type="ECO:0000313" key="1">
    <source>
        <dbReference type="EMBL" id="CAH8360499.1"/>
    </source>
</evidence>
<dbReference type="EMBL" id="CAKOAT010286265">
    <property type="protein sequence ID" value="CAH8360499.1"/>
    <property type="molecule type" value="Genomic_DNA"/>
</dbReference>
<accession>A0ABC8KMQ5</accession>
<gene>
    <name evidence="1" type="ORF">ERUC_LOCUS26255</name>
</gene>
<protein>
    <submittedName>
        <fullName evidence="1">Uncharacterized protein</fullName>
    </submittedName>
</protein>
<dbReference type="AlphaFoldDB" id="A0ABC8KMQ5"/>
<sequence>MMKMEVIENKEGLSPAMLGSCNDHTRQLHASLSVCEYFEWAQFEHSIKVYQRECNLQNDSWKSELRDYELNRNGNNGPRLLDVLEGFLKFEIETMGGNSRRESETETSSRLESRKNLLKDHMLLLITYEGTHVFQNHRRGGSGGYRKDKLRNVNKDSHGEVMRASSALENHQLDRKTKNLTFLLCL</sequence>
<evidence type="ECO:0000313" key="2">
    <source>
        <dbReference type="Proteomes" id="UP001642260"/>
    </source>
</evidence>
<organism evidence="1 2">
    <name type="scientific">Eruca vesicaria subsp. sativa</name>
    <name type="common">Garden rocket</name>
    <name type="synonym">Eruca sativa</name>
    <dbReference type="NCBI Taxonomy" id="29727"/>
    <lineage>
        <taxon>Eukaryota</taxon>
        <taxon>Viridiplantae</taxon>
        <taxon>Streptophyta</taxon>
        <taxon>Embryophyta</taxon>
        <taxon>Tracheophyta</taxon>
        <taxon>Spermatophyta</taxon>
        <taxon>Magnoliopsida</taxon>
        <taxon>eudicotyledons</taxon>
        <taxon>Gunneridae</taxon>
        <taxon>Pentapetalae</taxon>
        <taxon>rosids</taxon>
        <taxon>malvids</taxon>
        <taxon>Brassicales</taxon>
        <taxon>Brassicaceae</taxon>
        <taxon>Brassiceae</taxon>
        <taxon>Eruca</taxon>
    </lineage>
</organism>
<reference evidence="1 2" key="1">
    <citation type="submission" date="2022-03" db="EMBL/GenBank/DDBJ databases">
        <authorList>
            <person name="Macdonald S."/>
            <person name="Ahmed S."/>
            <person name="Newling K."/>
        </authorList>
    </citation>
    <scope>NUCLEOTIDE SEQUENCE [LARGE SCALE GENOMIC DNA]</scope>
</reference>
<keyword evidence="2" id="KW-1185">Reference proteome</keyword>
<dbReference type="Gene3D" id="1.20.960.40">
    <property type="match status" value="1"/>
</dbReference>
<comment type="caution">
    <text evidence="1">The sequence shown here is derived from an EMBL/GenBank/DDBJ whole genome shotgun (WGS) entry which is preliminary data.</text>
</comment>
<dbReference type="Proteomes" id="UP001642260">
    <property type="component" value="Unassembled WGS sequence"/>
</dbReference>